<name>A0ACC2ZTP9_9EURO</name>
<accession>A0ACC2ZTP9</accession>
<gene>
    <name evidence="1" type="ORF">H2198_009745</name>
</gene>
<evidence type="ECO:0000313" key="2">
    <source>
        <dbReference type="Proteomes" id="UP001172386"/>
    </source>
</evidence>
<protein>
    <submittedName>
        <fullName evidence="1">Uncharacterized protein</fullName>
    </submittedName>
</protein>
<evidence type="ECO:0000313" key="1">
    <source>
        <dbReference type="EMBL" id="KAJ9650951.1"/>
    </source>
</evidence>
<dbReference type="Proteomes" id="UP001172386">
    <property type="component" value="Unassembled WGS sequence"/>
</dbReference>
<organism evidence="1 2">
    <name type="scientific">Neophaeococcomyces mojaviensis</name>
    <dbReference type="NCBI Taxonomy" id="3383035"/>
    <lineage>
        <taxon>Eukaryota</taxon>
        <taxon>Fungi</taxon>
        <taxon>Dikarya</taxon>
        <taxon>Ascomycota</taxon>
        <taxon>Pezizomycotina</taxon>
        <taxon>Eurotiomycetes</taxon>
        <taxon>Chaetothyriomycetidae</taxon>
        <taxon>Chaetothyriales</taxon>
        <taxon>Chaetothyriales incertae sedis</taxon>
        <taxon>Neophaeococcomyces</taxon>
    </lineage>
</organism>
<dbReference type="EMBL" id="JAPDRQ010000294">
    <property type="protein sequence ID" value="KAJ9650951.1"/>
    <property type="molecule type" value="Genomic_DNA"/>
</dbReference>
<reference evidence="1" key="1">
    <citation type="submission" date="2022-10" db="EMBL/GenBank/DDBJ databases">
        <title>Culturing micro-colonial fungi from biological soil crusts in the Mojave desert and describing Neophaeococcomyces mojavensis, and introducing the new genera and species Taxawa tesnikishii.</title>
        <authorList>
            <person name="Kurbessoian T."/>
            <person name="Stajich J.E."/>
        </authorList>
    </citation>
    <scope>NUCLEOTIDE SEQUENCE</scope>
    <source>
        <strain evidence="1">JES_112</strain>
    </source>
</reference>
<keyword evidence="2" id="KW-1185">Reference proteome</keyword>
<sequence>MLDPLTALSLASPVLEIVRFSNFLSSRVCDLRSIGVVNYVNDIKIQVHDVGRTLTRIARLITDGTSDDGANEEKQRLTALCSQCREVGKKVAEHLEDVIASLPSQHSGPVAEKTNESRAAVKVKVNYATIEEYLKELKHLLAITSSQITASLRQSTTERFETTSLKHDMLQSGLSTILRLLENGGADIKEADFAEDGPVQQCMDISIQSELDSLHHIATVPYSLALTNTLIRRRTILSLINFRQMSDRIDEVDIAYKKTLEWIFQDKEYRLAWSSFPDFLRSASDPPYWINGKAGSGKSTLLRFLIRHKKALEHLRTWSGTRLLETAHFFAWNLGTTLQRTQMGLLQSLIYQVLVRDERLIHQVFPDLWHAIDPSQPKKHEPLSFAEAKRAFRRLIDLSAAKRCFCFFVDGIDEFEEDHNHVADLILGFQAPNLKFVLSSRPVDVCLDKFAGCPQLRLQDLTASDIETYIDGRLSSYHVMLDLMHEEPEATLELVHEVKERASGVFLWVKLVVTSLLTGLRKGDGIADLKVRLRALPPDLSKLFASMLGKMDPRYQKQAATLFRLVRTASMLLDGQGMPTQFLALAHHDFRSVLNHKPIAFETKKIMHWCRILERQLVSRCCGLVEFSRSSYKPDWWRADLNKLEEEDQVLLASQVQFLHRTVAEYLYQDEVWDKVVCKSSTNSRFNPHENLAYAALHMMKVSPLADDISSMQAYHWAKVLVQGVREFERREQTPLEDLVDEMDLVLRYHASYLSHWSSKIELYPAKNTVISHLTVLQRPLSNLLSFAAFVGLGAYVDSKLEQHGLVLGTGNSAQKVMLQTLFSRSDDWIKIELIDRVDAVSFGNAAYRNFQLSTAVRRSLQQKLLLIEGAATDESAPTQALAVAKVRSVLAHHKISKTGVSSLWPA</sequence>
<comment type="caution">
    <text evidence="1">The sequence shown here is derived from an EMBL/GenBank/DDBJ whole genome shotgun (WGS) entry which is preliminary data.</text>
</comment>
<proteinExistence type="predicted"/>